<proteinExistence type="predicted"/>
<gene>
    <name evidence="2" type="ORF">AARE701A_LOCUS4691</name>
</gene>
<accession>A0A8S1ZX41</accession>
<name>A0A8S1ZX41_ARAAE</name>
<dbReference type="EMBL" id="LR999452">
    <property type="protein sequence ID" value="CAE5963118.1"/>
    <property type="molecule type" value="Genomic_DNA"/>
</dbReference>
<evidence type="ECO:0000313" key="3">
    <source>
        <dbReference type="Proteomes" id="UP000682877"/>
    </source>
</evidence>
<feature type="compositionally biased region" description="Polar residues" evidence="1">
    <location>
        <begin position="214"/>
        <end position="227"/>
    </location>
</feature>
<keyword evidence="3" id="KW-1185">Reference proteome</keyword>
<protein>
    <submittedName>
        <fullName evidence="2">Uncharacterized protein</fullName>
    </submittedName>
</protein>
<feature type="region of interest" description="Disordered" evidence="1">
    <location>
        <begin position="83"/>
        <end position="242"/>
    </location>
</feature>
<evidence type="ECO:0000313" key="2">
    <source>
        <dbReference type="EMBL" id="CAE5963118.1"/>
    </source>
</evidence>
<feature type="compositionally biased region" description="Basic and acidic residues" evidence="1">
    <location>
        <begin position="177"/>
        <end position="198"/>
    </location>
</feature>
<feature type="compositionally biased region" description="Basic and acidic residues" evidence="1">
    <location>
        <begin position="113"/>
        <end position="122"/>
    </location>
</feature>
<reference evidence="2" key="1">
    <citation type="submission" date="2021-01" db="EMBL/GenBank/DDBJ databases">
        <authorList>
            <person name="Bezrukov I."/>
        </authorList>
    </citation>
    <scope>NUCLEOTIDE SEQUENCE</scope>
</reference>
<dbReference type="Proteomes" id="UP000682877">
    <property type="component" value="Chromosome 2"/>
</dbReference>
<sequence>MASGGAPDSGDQDATMSDIGEKAPPPGDPPDTGGRRAPAPENRMVFTAKKQGTNLERNLKDISGNNNIQNIQPVKVTNRFGSLEDNSVSRESREVVNSGGANKENEIMINPQGREKSADQVKGKAVGSFEKGKGGNNDGAKDRRQWAQKVVDINGPKTKYHKQTRPTRGLIFGPTKGGKDLSEPAHMELSESGKRLRMEQGSVGRPGGVFVKNNEGNVGGESSSTNGPVEMGGVQSSPEEEMRNGEIVLHSGSLGGGAVLPTA</sequence>
<evidence type="ECO:0000256" key="1">
    <source>
        <dbReference type="SAM" id="MobiDB-lite"/>
    </source>
</evidence>
<organism evidence="2 3">
    <name type="scientific">Arabidopsis arenosa</name>
    <name type="common">Sand rock-cress</name>
    <name type="synonym">Cardaminopsis arenosa</name>
    <dbReference type="NCBI Taxonomy" id="38785"/>
    <lineage>
        <taxon>Eukaryota</taxon>
        <taxon>Viridiplantae</taxon>
        <taxon>Streptophyta</taxon>
        <taxon>Embryophyta</taxon>
        <taxon>Tracheophyta</taxon>
        <taxon>Spermatophyta</taxon>
        <taxon>Magnoliopsida</taxon>
        <taxon>eudicotyledons</taxon>
        <taxon>Gunneridae</taxon>
        <taxon>Pentapetalae</taxon>
        <taxon>rosids</taxon>
        <taxon>malvids</taxon>
        <taxon>Brassicales</taxon>
        <taxon>Brassicaceae</taxon>
        <taxon>Camelineae</taxon>
        <taxon>Arabidopsis</taxon>
    </lineage>
</organism>
<feature type="region of interest" description="Disordered" evidence="1">
    <location>
        <begin position="1"/>
        <end position="45"/>
    </location>
</feature>
<dbReference type="AlphaFoldDB" id="A0A8S1ZX41"/>